<dbReference type="SUPFAM" id="SSF51735">
    <property type="entry name" value="NAD(P)-binding Rossmann-fold domains"/>
    <property type="match status" value="1"/>
</dbReference>
<evidence type="ECO:0000313" key="2">
    <source>
        <dbReference type="EMBL" id="ELY90342.1"/>
    </source>
</evidence>
<comment type="caution">
    <text evidence="2">The sequence shown here is derived from an EMBL/GenBank/DDBJ whole genome shotgun (WGS) entry which is preliminary data.</text>
</comment>
<dbReference type="STRING" id="1227493.C483_12558"/>
<dbReference type="Pfam" id="PF01370">
    <property type="entry name" value="Epimerase"/>
    <property type="match status" value="1"/>
</dbReference>
<name>L9ZXK7_9EURY</name>
<accession>L9ZXK7</accession>
<dbReference type="InterPro" id="IPR050177">
    <property type="entry name" value="Lipid_A_modif_metabolic_enz"/>
</dbReference>
<dbReference type="PANTHER" id="PTHR43245">
    <property type="entry name" value="BIFUNCTIONAL POLYMYXIN RESISTANCE PROTEIN ARNA"/>
    <property type="match status" value="1"/>
</dbReference>
<gene>
    <name evidence="2" type="ORF">C483_12558</name>
</gene>
<dbReference type="InterPro" id="IPR036291">
    <property type="entry name" value="NAD(P)-bd_dom_sf"/>
</dbReference>
<protein>
    <submittedName>
        <fullName evidence="2">NAD-dependent epimerase/dehydratase</fullName>
    </submittedName>
</protein>
<dbReference type="EMBL" id="AOIM01000035">
    <property type="protein sequence ID" value="ELY90342.1"/>
    <property type="molecule type" value="Genomic_DNA"/>
</dbReference>
<dbReference type="InterPro" id="IPR001509">
    <property type="entry name" value="Epimerase_deHydtase"/>
</dbReference>
<feature type="domain" description="NAD-dependent epimerase/dehydratase" evidence="1">
    <location>
        <begin position="1"/>
        <end position="194"/>
    </location>
</feature>
<dbReference type="AlphaFoldDB" id="L9ZXK7"/>
<organism evidence="2 3">
    <name type="scientific">Natrialba hulunbeirensis JCM 10989</name>
    <dbReference type="NCBI Taxonomy" id="1227493"/>
    <lineage>
        <taxon>Archaea</taxon>
        <taxon>Methanobacteriati</taxon>
        <taxon>Methanobacteriota</taxon>
        <taxon>Stenosarchaea group</taxon>
        <taxon>Halobacteria</taxon>
        <taxon>Halobacteriales</taxon>
        <taxon>Natrialbaceae</taxon>
        <taxon>Natrialba</taxon>
    </lineage>
</organism>
<keyword evidence="3" id="KW-1185">Reference proteome</keyword>
<dbReference type="Gene3D" id="3.40.50.720">
    <property type="entry name" value="NAD(P)-binding Rossmann-like Domain"/>
    <property type="match status" value="1"/>
</dbReference>
<proteinExistence type="predicted"/>
<dbReference type="Proteomes" id="UP000011519">
    <property type="component" value="Unassembled WGS sequence"/>
</dbReference>
<dbReference type="PANTHER" id="PTHR43245:SF55">
    <property type="entry name" value="NAD(P)-BINDING DOMAIN-CONTAINING PROTEIN"/>
    <property type="match status" value="1"/>
</dbReference>
<evidence type="ECO:0000259" key="1">
    <source>
        <dbReference type="Pfam" id="PF01370"/>
    </source>
</evidence>
<sequence>MLLTGAFGRVGTAVIEHIGSEHTFTYLDLDAKPDPALEMDAEIDAESDVVVADVADYESIRPAFDGQDAVVHLAAAPRVDDPWADVLESNIIGTHNVYRAAHEAGVERVIFASTNHVMGMYEREYEPELYGDDVDFRLDHTDPVRPDSDYGCSKVFGEGLGRYYVEREGPIDYLHALRICSVHPPAYDHPYGPAERGVDEGQWERDSEAYRRRVARQNAMWHSRRDLAQLVDCCLRSTEPGYDTFYGVSDNSRRWFDIEHARDAIGYEPLDSADEWTGPPT</sequence>
<evidence type="ECO:0000313" key="3">
    <source>
        <dbReference type="Proteomes" id="UP000011519"/>
    </source>
</evidence>
<dbReference type="PATRIC" id="fig|1227493.4.peg.2514"/>
<reference evidence="2 3" key="1">
    <citation type="journal article" date="2014" name="PLoS Genet.">
        <title>Phylogenetically driven sequencing of extremely halophilic archaea reveals strategies for static and dynamic osmo-response.</title>
        <authorList>
            <person name="Becker E.A."/>
            <person name="Seitzer P.M."/>
            <person name="Tritt A."/>
            <person name="Larsen D."/>
            <person name="Krusor M."/>
            <person name="Yao A.I."/>
            <person name="Wu D."/>
            <person name="Madern D."/>
            <person name="Eisen J.A."/>
            <person name="Darling A.E."/>
            <person name="Facciotti M.T."/>
        </authorList>
    </citation>
    <scope>NUCLEOTIDE SEQUENCE [LARGE SCALE GENOMIC DNA]</scope>
    <source>
        <strain evidence="2 3">JCM 10989</strain>
    </source>
</reference>